<evidence type="ECO:0000313" key="3">
    <source>
        <dbReference type="EMBL" id="RXN27479.1"/>
    </source>
</evidence>
<comment type="caution">
    <text evidence="2">The sequence shown here is derived from an EMBL/GenBank/DDBJ whole genome shotgun (WGS) entry which is preliminary data.</text>
</comment>
<feature type="signal peptide" evidence="1">
    <location>
        <begin position="1"/>
        <end position="26"/>
    </location>
</feature>
<dbReference type="Proteomes" id="UP000290572">
    <property type="component" value="Unassembled WGS sequence"/>
</dbReference>
<organism evidence="2 4">
    <name type="scientific">Labeo rohita</name>
    <name type="common">Indian major carp</name>
    <name type="synonym">Cyprinus rohita</name>
    <dbReference type="NCBI Taxonomy" id="84645"/>
    <lineage>
        <taxon>Eukaryota</taxon>
        <taxon>Metazoa</taxon>
        <taxon>Chordata</taxon>
        <taxon>Craniata</taxon>
        <taxon>Vertebrata</taxon>
        <taxon>Euteleostomi</taxon>
        <taxon>Actinopterygii</taxon>
        <taxon>Neopterygii</taxon>
        <taxon>Teleostei</taxon>
        <taxon>Ostariophysi</taxon>
        <taxon>Cypriniformes</taxon>
        <taxon>Cyprinidae</taxon>
        <taxon>Labeoninae</taxon>
        <taxon>Labeonini</taxon>
        <taxon>Labeo</taxon>
    </lineage>
</organism>
<protein>
    <submittedName>
        <fullName evidence="2">C2 domain-containing At1g53590-like protein</fullName>
    </submittedName>
</protein>
<feature type="chain" id="PRO_5036356184" evidence="1">
    <location>
        <begin position="27"/>
        <end position="67"/>
    </location>
</feature>
<keyword evidence="1" id="KW-0732">Signal</keyword>
<keyword evidence="4" id="KW-1185">Reference proteome</keyword>
<dbReference type="EMBL" id="QBIY01012028">
    <property type="protein sequence ID" value="RXN27479.1"/>
    <property type="molecule type" value="Genomic_DNA"/>
</dbReference>
<proteinExistence type="predicted"/>
<evidence type="ECO:0000256" key="1">
    <source>
        <dbReference type="SAM" id="SignalP"/>
    </source>
</evidence>
<accession>A0A498N5A6</accession>
<sequence length="67" mass="7425">MAVFDHFRLVSLVVLMLASQLDFASADVFMYDMHATNLSGDPAGNKPDPYLKIRCGSDYIETGHFQG</sequence>
<gene>
    <name evidence="3" type="ORF">ROHU_020076</name>
    <name evidence="2" type="ORF">ROHU_021372</name>
</gene>
<evidence type="ECO:0000313" key="4">
    <source>
        <dbReference type="Proteomes" id="UP000290572"/>
    </source>
</evidence>
<dbReference type="AlphaFoldDB" id="A0A498N5A6"/>
<evidence type="ECO:0000313" key="2">
    <source>
        <dbReference type="EMBL" id="RXN25716.1"/>
    </source>
</evidence>
<name>A0A498N5A6_LABRO</name>
<reference evidence="2 4" key="1">
    <citation type="submission" date="2018-03" db="EMBL/GenBank/DDBJ databases">
        <title>Draft genome sequence of Rohu Carp (Labeo rohita).</title>
        <authorList>
            <person name="Das P."/>
            <person name="Kushwaha B."/>
            <person name="Joshi C.G."/>
            <person name="Kumar D."/>
            <person name="Nagpure N.S."/>
            <person name="Sahoo L."/>
            <person name="Das S.P."/>
            <person name="Bit A."/>
            <person name="Patnaik S."/>
            <person name="Meher P.K."/>
            <person name="Jayasankar P."/>
            <person name="Koringa P.G."/>
            <person name="Patel N.V."/>
            <person name="Hinsu A.T."/>
            <person name="Kumar R."/>
            <person name="Pandey M."/>
            <person name="Agarwal S."/>
            <person name="Srivastava S."/>
            <person name="Singh M."/>
            <person name="Iquebal M.A."/>
            <person name="Jaiswal S."/>
            <person name="Angadi U.B."/>
            <person name="Kumar N."/>
            <person name="Raza M."/>
            <person name="Shah T.M."/>
            <person name="Rai A."/>
            <person name="Jena J.K."/>
        </authorList>
    </citation>
    <scope>NUCLEOTIDE SEQUENCE [LARGE SCALE GENOMIC DNA]</scope>
    <source>
        <strain evidence="2">DASCIFA01</strain>
        <tissue evidence="2">Testis</tissue>
    </source>
</reference>
<dbReference type="EMBL" id="QBIY01012293">
    <property type="protein sequence ID" value="RXN25716.1"/>
    <property type="molecule type" value="Genomic_DNA"/>
</dbReference>